<dbReference type="GO" id="GO:0016757">
    <property type="term" value="F:glycosyltransferase activity"/>
    <property type="evidence" value="ECO:0007669"/>
    <property type="project" value="InterPro"/>
</dbReference>
<evidence type="ECO:0000256" key="1">
    <source>
        <dbReference type="SAM" id="MobiDB-lite"/>
    </source>
</evidence>
<dbReference type="Pfam" id="PF01501">
    <property type="entry name" value="Glyco_transf_8"/>
    <property type="match status" value="1"/>
</dbReference>
<dbReference type="AlphaFoldDB" id="A0A918YSF5"/>
<dbReference type="InterPro" id="IPR029044">
    <property type="entry name" value="Nucleotide-diphossugar_trans"/>
</dbReference>
<organism evidence="2 3">
    <name type="scientific">Streptomyces alanosinicus</name>
    <dbReference type="NCBI Taxonomy" id="68171"/>
    <lineage>
        <taxon>Bacteria</taxon>
        <taxon>Bacillati</taxon>
        <taxon>Actinomycetota</taxon>
        <taxon>Actinomycetes</taxon>
        <taxon>Kitasatosporales</taxon>
        <taxon>Streptomycetaceae</taxon>
        <taxon>Streptomyces</taxon>
    </lineage>
</organism>
<dbReference type="EMBL" id="BMVG01000044">
    <property type="protein sequence ID" value="GHE13818.1"/>
    <property type="molecule type" value="Genomic_DNA"/>
</dbReference>
<name>A0A918YSF5_9ACTN</name>
<proteinExistence type="predicted"/>
<reference evidence="2" key="1">
    <citation type="journal article" date="2014" name="Int. J. Syst. Evol. Microbiol.">
        <title>Complete genome sequence of Corynebacterium casei LMG S-19264T (=DSM 44701T), isolated from a smear-ripened cheese.</title>
        <authorList>
            <consortium name="US DOE Joint Genome Institute (JGI-PGF)"/>
            <person name="Walter F."/>
            <person name="Albersmeier A."/>
            <person name="Kalinowski J."/>
            <person name="Ruckert C."/>
        </authorList>
    </citation>
    <scope>NUCLEOTIDE SEQUENCE</scope>
    <source>
        <strain evidence="2">JCM 4714</strain>
    </source>
</reference>
<sequence length="134" mass="14516">MQMSAAGRVAILRDAAHLGLRTEIRAAPPTDPGYPISGWVSSAVYTRLAIPDVIPHGRRVLYLDTDTPVLSDLRPLLRHSVHGHPQSRPPPRQGSRRVLSRPAGVRSTPGAIGVRRGGVHFRHLKPSGVARRPG</sequence>
<dbReference type="Gene3D" id="3.90.550.10">
    <property type="entry name" value="Spore Coat Polysaccharide Biosynthesis Protein SpsA, Chain A"/>
    <property type="match status" value="1"/>
</dbReference>
<protein>
    <submittedName>
        <fullName evidence="2">Uncharacterized protein</fullName>
    </submittedName>
</protein>
<dbReference type="InterPro" id="IPR002495">
    <property type="entry name" value="Glyco_trans_8"/>
</dbReference>
<comment type="caution">
    <text evidence="2">The sequence shown here is derived from an EMBL/GenBank/DDBJ whole genome shotgun (WGS) entry which is preliminary data.</text>
</comment>
<reference evidence="2" key="2">
    <citation type="submission" date="2020-09" db="EMBL/GenBank/DDBJ databases">
        <authorList>
            <person name="Sun Q."/>
            <person name="Ohkuma M."/>
        </authorList>
    </citation>
    <scope>NUCLEOTIDE SEQUENCE</scope>
    <source>
        <strain evidence="2">JCM 4714</strain>
    </source>
</reference>
<accession>A0A918YSF5</accession>
<feature type="region of interest" description="Disordered" evidence="1">
    <location>
        <begin position="77"/>
        <end position="115"/>
    </location>
</feature>
<keyword evidence="3" id="KW-1185">Reference proteome</keyword>
<evidence type="ECO:0000313" key="3">
    <source>
        <dbReference type="Proteomes" id="UP000655443"/>
    </source>
</evidence>
<dbReference type="Proteomes" id="UP000655443">
    <property type="component" value="Unassembled WGS sequence"/>
</dbReference>
<gene>
    <name evidence="2" type="ORF">GCM10010339_82210</name>
</gene>
<evidence type="ECO:0000313" key="2">
    <source>
        <dbReference type="EMBL" id="GHE13818.1"/>
    </source>
</evidence>
<dbReference type="SUPFAM" id="SSF53448">
    <property type="entry name" value="Nucleotide-diphospho-sugar transferases"/>
    <property type="match status" value="1"/>
</dbReference>